<accession>A0A382CIE5</accession>
<gene>
    <name evidence="1" type="ORF">METZ01_LOCUS178436</name>
</gene>
<dbReference type="AlphaFoldDB" id="A0A382CIE5"/>
<protein>
    <submittedName>
        <fullName evidence="1">Uncharacterized protein</fullName>
    </submittedName>
</protein>
<dbReference type="EMBL" id="UINC01034554">
    <property type="protein sequence ID" value="SVB25582.1"/>
    <property type="molecule type" value="Genomic_DNA"/>
</dbReference>
<name>A0A382CIE5_9ZZZZ</name>
<sequence>MMKKLFIISVLLSFGFTWAQDDDLDMDAMWDNTVWNEIEDIADEEIQEVDNITAVAGVRGAEAEDEA</sequence>
<organism evidence="1">
    <name type="scientific">marine metagenome</name>
    <dbReference type="NCBI Taxonomy" id="408172"/>
    <lineage>
        <taxon>unclassified sequences</taxon>
        <taxon>metagenomes</taxon>
        <taxon>ecological metagenomes</taxon>
    </lineage>
</organism>
<proteinExistence type="predicted"/>
<evidence type="ECO:0000313" key="1">
    <source>
        <dbReference type="EMBL" id="SVB25582.1"/>
    </source>
</evidence>
<reference evidence="1" key="1">
    <citation type="submission" date="2018-05" db="EMBL/GenBank/DDBJ databases">
        <authorList>
            <person name="Lanie J.A."/>
            <person name="Ng W.-L."/>
            <person name="Kazmierczak K.M."/>
            <person name="Andrzejewski T.M."/>
            <person name="Davidsen T.M."/>
            <person name="Wayne K.J."/>
            <person name="Tettelin H."/>
            <person name="Glass J.I."/>
            <person name="Rusch D."/>
            <person name="Podicherti R."/>
            <person name="Tsui H.-C.T."/>
            <person name="Winkler M.E."/>
        </authorList>
    </citation>
    <scope>NUCLEOTIDE SEQUENCE</scope>
</reference>
<feature type="non-terminal residue" evidence="1">
    <location>
        <position position="67"/>
    </location>
</feature>